<feature type="repeat" description="TPR" evidence="1">
    <location>
        <begin position="55"/>
        <end position="88"/>
    </location>
</feature>
<dbReference type="SUPFAM" id="SSF48452">
    <property type="entry name" value="TPR-like"/>
    <property type="match status" value="1"/>
</dbReference>
<comment type="caution">
    <text evidence="2">The sequence shown here is derived from an EMBL/GenBank/DDBJ whole genome shotgun (WGS) entry which is preliminary data.</text>
</comment>
<evidence type="ECO:0000313" key="3">
    <source>
        <dbReference type="Proteomes" id="UP000245430"/>
    </source>
</evidence>
<name>A0A316DJZ2_9FLAO</name>
<organism evidence="2 3">
    <name type="scientific">Xanthomarina spongicola</name>
    <dbReference type="NCBI Taxonomy" id="570520"/>
    <lineage>
        <taxon>Bacteria</taxon>
        <taxon>Pseudomonadati</taxon>
        <taxon>Bacteroidota</taxon>
        <taxon>Flavobacteriia</taxon>
        <taxon>Flavobacteriales</taxon>
        <taxon>Flavobacteriaceae</taxon>
        <taxon>Xanthomarina</taxon>
    </lineage>
</organism>
<accession>A0A316DJZ2</accession>
<keyword evidence="3" id="KW-1185">Reference proteome</keyword>
<evidence type="ECO:0000313" key="2">
    <source>
        <dbReference type="EMBL" id="PWK17986.1"/>
    </source>
</evidence>
<dbReference type="InterPro" id="IPR011990">
    <property type="entry name" value="TPR-like_helical_dom_sf"/>
</dbReference>
<proteinExistence type="predicted"/>
<dbReference type="PROSITE" id="PS50005">
    <property type="entry name" value="TPR"/>
    <property type="match status" value="1"/>
</dbReference>
<dbReference type="Gene3D" id="1.25.40.10">
    <property type="entry name" value="Tetratricopeptide repeat domain"/>
    <property type="match status" value="2"/>
</dbReference>
<dbReference type="AlphaFoldDB" id="A0A316DJZ2"/>
<dbReference type="OrthoDB" id="1523318at2"/>
<reference evidence="2 3" key="1">
    <citation type="submission" date="2018-05" db="EMBL/GenBank/DDBJ databases">
        <title>Genomic Encyclopedia of Archaeal and Bacterial Type Strains, Phase II (KMG-II): from individual species to whole genera.</title>
        <authorList>
            <person name="Goeker M."/>
        </authorList>
    </citation>
    <scope>NUCLEOTIDE SEQUENCE [LARGE SCALE GENOMIC DNA]</scope>
    <source>
        <strain evidence="2 3">DSM 22637</strain>
    </source>
</reference>
<evidence type="ECO:0000256" key="1">
    <source>
        <dbReference type="PROSITE-ProRule" id="PRU00339"/>
    </source>
</evidence>
<protein>
    <submittedName>
        <fullName evidence="2">Uncharacterized protein</fullName>
    </submittedName>
</protein>
<dbReference type="EMBL" id="QGGP01000006">
    <property type="protein sequence ID" value="PWK17986.1"/>
    <property type="molecule type" value="Genomic_DNA"/>
</dbReference>
<sequence length="290" mass="33870">MFFKSKLNTKILLHKSKRLFIVVLCICGLSAFAHGNLSIQIKEKTNEIAKSPNNAKLYYERGFLYQEHLEFENAITDYLKSIKLGYSDKEATFKLAEANYEAYHFEEALSYADSYLALDSLDVRIYKLRAQILFNLLEYKDAINSYNYFITKAIDIRPEDVVEYSKIILAETPDDYTKALEVINLGLNIIGENTFSLQLKKLEYLENSNQTSLAINQYNYFILNNNRKEFWYFKKATYLLENNQIEQAKIALQQSRVAIQMLQPKFKNTVSIKDLTTQITQLDKIISHEY</sequence>
<keyword evidence="1" id="KW-0802">TPR repeat</keyword>
<dbReference type="InterPro" id="IPR019734">
    <property type="entry name" value="TPR_rpt"/>
</dbReference>
<gene>
    <name evidence="2" type="ORF">LX78_02385</name>
</gene>
<dbReference type="RefSeq" id="WP_109682868.1">
    <property type="nucleotide sequence ID" value="NZ_QGGP01000006.1"/>
</dbReference>
<dbReference type="Proteomes" id="UP000245430">
    <property type="component" value="Unassembled WGS sequence"/>
</dbReference>
<dbReference type="SMART" id="SM00028">
    <property type="entry name" value="TPR"/>
    <property type="match status" value="2"/>
</dbReference>